<organism evidence="5 6">
    <name type="scientific">Nonlabens agnitus</name>
    <dbReference type="NCBI Taxonomy" id="870484"/>
    <lineage>
        <taxon>Bacteria</taxon>
        <taxon>Pseudomonadati</taxon>
        <taxon>Bacteroidota</taxon>
        <taxon>Flavobacteriia</taxon>
        <taxon>Flavobacteriales</taxon>
        <taxon>Flavobacteriaceae</taxon>
        <taxon>Nonlabens</taxon>
    </lineage>
</organism>
<feature type="signal peptide" evidence="3">
    <location>
        <begin position="1"/>
        <end position="23"/>
    </location>
</feature>
<keyword evidence="1" id="KW-0175">Coiled coil</keyword>
<keyword evidence="2" id="KW-1133">Transmembrane helix</keyword>
<accession>A0A2S9WXW5</accession>
<evidence type="ECO:0000313" key="6">
    <source>
        <dbReference type="Proteomes" id="UP000239532"/>
    </source>
</evidence>
<keyword evidence="2" id="KW-0812">Transmembrane</keyword>
<name>A0A2S9WXW5_9FLAO</name>
<dbReference type="EMBL" id="MQUC01000003">
    <property type="protein sequence ID" value="PRP68303.1"/>
    <property type="molecule type" value="Genomic_DNA"/>
</dbReference>
<feature type="coiled-coil region" evidence="1">
    <location>
        <begin position="148"/>
        <end position="195"/>
    </location>
</feature>
<keyword evidence="6" id="KW-1185">Reference proteome</keyword>
<feature type="domain" description="DUF4349" evidence="4">
    <location>
        <begin position="52"/>
        <end position="254"/>
    </location>
</feature>
<evidence type="ECO:0000259" key="4">
    <source>
        <dbReference type="Pfam" id="PF14257"/>
    </source>
</evidence>
<sequence length="269" mass="31407">MTARIFKISFLLLFIAASFTACDENPNAEMVENVDMFPMVEPEQEAIEITDRKLITNGRIEFETNDISQTRNNIITAVNKHRGYIAADEESSSTGRKTNTITVRVPSKNFDNLLADATAGVDRLDYKTINVKDVTEEFLDIEARLKTKKELEERYLEILEQAKNVTDILEIERQIAVLRSDIESFEGRLKYLENQVSYSTLHISFYESTPELSYNKNRFSESFANGWDNLVWFFIGLINIWPFIIVLIALVILFRYLRRRRKIRKRLRD</sequence>
<dbReference type="Pfam" id="PF14257">
    <property type="entry name" value="DUF4349"/>
    <property type="match status" value="1"/>
</dbReference>
<proteinExistence type="predicted"/>
<evidence type="ECO:0000256" key="1">
    <source>
        <dbReference type="SAM" id="Coils"/>
    </source>
</evidence>
<dbReference type="PROSITE" id="PS51257">
    <property type="entry name" value="PROKAR_LIPOPROTEIN"/>
    <property type="match status" value="1"/>
</dbReference>
<evidence type="ECO:0000256" key="2">
    <source>
        <dbReference type="SAM" id="Phobius"/>
    </source>
</evidence>
<keyword evidence="3" id="KW-0732">Signal</keyword>
<dbReference type="InterPro" id="IPR025645">
    <property type="entry name" value="DUF4349"/>
</dbReference>
<reference evidence="5 6" key="1">
    <citation type="submission" date="2016-11" db="EMBL/GenBank/DDBJ databases">
        <title>Trade-off between light-utilization and light-protection in marine flavobacteria.</title>
        <authorList>
            <person name="Kumagai Y."/>
        </authorList>
    </citation>
    <scope>NUCLEOTIDE SEQUENCE [LARGE SCALE GENOMIC DNA]</scope>
    <source>
        <strain evidence="5 6">JCM 17109</strain>
    </source>
</reference>
<dbReference type="Proteomes" id="UP000239532">
    <property type="component" value="Unassembled WGS sequence"/>
</dbReference>
<evidence type="ECO:0000256" key="3">
    <source>
        <dbReference type="SAM" id="SignalP"/>
    </source>
</evidence>
<comment type="caution">
    <text evidence="5">The sequence shown here is derived from an EMBL/GenBank/DDBJ whole genome shotgun (WGS) entry which is preliminary data.</text>
</comment>
<keyword evidence="2" id="KW-0472">Membrane</keyword>
<gene>
    <name evidence="5" type="ORF">BST86_05975</name>
</gene>
<feature type="transmembrane region" description="Helical" evidence="2">
    <location>
        <begin position="230"/>
        <end position="257"/>
    </location>
</feature>
<protein>
    <recommendedName>
        <fullName evidence="4">DUF4349 domain-containing protein</fullName>
    </recommendedName>
</protein>
<dbReference type="AlphaFoldDB" id="A0A2S9WXW5"/>
<evidence type="ECO:0000313" key="5">
    <source>
        <dbReference type="EMBL" id="PRP68303.1"/>
    </source>
</evidence>
<feature type="chain" id="PRO_5015758920" description="DUF4349 domain-containing protein" evidence="3">
    <location>
        <begin position="24"/>
        <end position="269"/>
    </location>
</feature>